<sequence length="1578" mass="165286">MTKKTSQREKARAVILAALMVLSVMVGTVALSGGAAAAANSLTATSSGPYQSGNSVSFEFTPDDSDTDVQVWIDADGSGDYQTSETTKTISSDQLTATETYAGSIQLATDAAEGTGYQIAVVQQGSALSGGETPDSTSGTFEVDNTAPTISDYSVTNPSGQDVTVSVTADEQLSAVSATVSGAEDGSLSGIGENFDETDNTDGTYTYEATYTGSSDGDYTVTLNTAADAAGNDGSSSESGTVSVDTTGPSVTYNSPTDLTNENQPTITVDVTDDGSGVDANSITVTVDDQADDNVEIDAAGTGTTGVSYNSGTLTVDVSEGGVTLDDGDVDVSVSADDNYGNSNSISNTGAFTVDTTGPTIQDAVTHDLDNNGEVDQISLTLLDDTNESTIDAGDFEVAGASVDGVEVGDSVNLSVSGLGVDTAVTPQVNLTANSIEDGVGNSIESKQEYTETSDGAAPAPVDMTGPEFGTYGSGESLDFEVEYSESVSLTNDVNLNLSIPGVPQSDALLIAGTGDSNSNLTFTYTLEDDDGVGSVDYNSTSFELGSEGALEDMSGNSNDAVLDFSGVEADLSEVAIDTDKANPVSVDQPNSETNKTTDGTLDVTYRYADDNPSDVQIVLNDTADETDNFVYDVDDSKYSNENNAKTVTLDLDEISESSASDVSNLEGSYAVKVVVTDTLGNTNSTQTGSDVVIIDDEAPDLSGGLSDIDNTDPATSFNVSVARQGSVDVDPSTIEVNVTESDGTEHVLTTAESGVTYDADADKVEVSGLTYADGVTQVNVSAEDYVGNGAERNGELTFEINDEVPSITSVEAEAGSDEVTVSFSEPVHADDDGLSADDFAYEDVNSGSATQIGSVSDVTEPTSTVTITLDAAVDANDLGNDTISAREGAINDSADTQVDTTTVALDDTTPPAEPDITAGSVTAQNEGEYTVTVTADGDTVDTVNVAVKNSSGDVYAENNSVDISSDSADVQFDLTGLEEGDVTIVAEVTDRGVDETNDASVSTVKDNTSATITEVQADAGDEFLYVTFSEEVTGATSTGAYSFENLSVIDVSEFTPEQNTYSVMLDDSVEPGDFNNENVTVAATSGITDVNGTEADTSEVQLTDDEEPFMISATTENGSDTVELTFFERVYNGSNGALSAENFTYVNKSGENYEIESVDHSAGAISATVTLNSSLTANDIGSDVILGTYDDSQDNRADGVGQVITDDVDITDVELSNLSDGTVQVQFNSSEELADFTATLESEHTMLEQENVDETFDIEDASVEQNGDKYTYTVNYTVPRDGSYELNLESIESVSGTEASDDSVDDHVVVDYEDPHPVDAEIVEADGETTTIAVQFNEPVNLNDREKFLSLEQVGWGSYEITLAGTLPTGDEQVTQFDPDDGFELTGDYSELSDEQVVINTIELDFTEGVNFVSVPAEFGSLDIENSEFPNSEVTSIMTYDDGEWHSFNPEKPSDEQDFTELEGGQGYIINVASDDTVDVTVRNENPGTTAEDATPGDQQLEEGWNLVGHWQEGSQSTDVALGTISESSSTNVWGQNSAGKFSYESVSTFEPGEAYWVFVEDDEVYTAAEYEIEKAS</sequence>
<keyword evidence="3" id="KW-1185">Reference proteome</keyword>
<dbReference type="InterPro" id="IPR013783">
    <property type="entry name" value="Ig-like_fold"/>
</dbReference>
<dbReference type="EMBL" id="CP058579">
    <property type="protein sequence ID" value="QLG61345.1"/>
    <property type="molecule type" value="Genomic_DNA"/>
</dbReference>
<dbReference type="Proteomes" id="UP000509626">
    <property type="component" value="Chromosome"/>
</dbReference>
<dbReference type="Gene3D" id="2.60.40.10">
    <property type="entry name" value="Immunoglobulins"/>
    <property type="match status" value="1"/>
</dbReference>
<protein>
    <submittedName>
        <fullName evidence="2">Uncharacterized protein</fullName>
    </submittedName>
</protein>
<dbReference type="GeneID" id="56037031"/>
<gene>
    <name evidence="2" type="ORF">HUG12_06190</name>
</gene>
<dbReference type="KEGG" id="halu:HUG12_06190"/>
<dbReference type="OrthoDB" id="331676at2157"/>
<accession>A0A7D5QJD6</accession>
<evidence type="ECO:0000313" key="3">
    <source>
        <dbReference type="Proteomes" id="UP000509626"/>
    </source>
</evidence>
<dbReference type="NCBIfam" id="TIGR04207">
    <property type="entry name" value="halo_sig_pep"/>
    <property type="match status" value="1"/>
</dbReference>
<evidence type="ECO:0000313" key="2">
    <source>
        <dbReference type="EMBL" id="QLG61345.1"/>
    </source>
</evidence>
<feature type="compositionally biased region" description="Polar residues" evidence="1">
    <location>
        <begin position="241"/>
        <end position="264"/>
    </location>
</feature>
<feature type="compositionally biased region" description="Low complexity" evidence="1">
    <location>
        <begin position="230"/>
        <end position="240"/>
    </location>
</feature>
<feature type="region of interest" description="Disordered" evidence="1">
    <location>
        <begin position="230"/>
        <end position="264"/>
    </location>
</feature>
<proteinExistence type="predicted"/>
<dbReference type="InterPro" id="IPR026452">
    <property type="entry name" value="Surf_glycop_sig_pep"/>
</dbReference>
<reference evidence="2 3" key="1">
    <citation type="submission" date="2020-06" db="EMBL/GenBank/DDBJ databases">
        <title>NJ-3-1, isolated from saline soil.</title>
        <authorList>
            <person name="Cui H.L."/>
            <person name="Shi X."/>
        </authorList>
    </citation>
    <scope>NUCLEOTIDE SEQUENCE [LARGE SCALE GENOMIC DNA]</scope>
    <source>
        <strain evidence="2 3">NJ-3-1</strain>
    </source>
</reference>
<name>A0A7D5QJD6_9EURY</name>
<evidence type="ECO:0000256" key="1">
    <source>
        <dbReference type="SAM" id="MobiDB-lite"/>
    </source>
</evidence>
<organism evidence="2 3">
    <name type="scientific">Halorarum salinum</name>
    <dbReference type="NCBI Taxonomy" id="2743089"/>
    <lineage>
        <taxon>Archaea</taxon>
        <taxon>Methanobacteriati</taxon>
        <taxon>Methanobacteriota</taxon>
        <taxon>Stenosarchaea group</taxon>
        <taxon>Halobacteria</taxon>
        <taxon>Halobacteriales</taxon>
        <taxon>Haloferacaceae</taxon>
        <taxon>Halorarum</taxon>
    </lineage>
</organism>
<dbReference type="RefSeq" id="WP_179267930.1">
    <property type="nucleotide sequence ID" value="NZ_CP058579.1"/>
</dbReference>